<proteinExistence type="predicted"/>
<evidence type="ECO:0000313" key="2">
    <source>
        <dbReference type="EMBL" id="MCR6544507.1"/>
    </source>
</evidence>
<dbReference type="InterPro" id="IPR027275">
    <property type="entry name" value="PRC-brl_dom"/>
</dbReference>
<dbReference type="Proteomes" id="UP001524944">
    <property type="component" value="Unassembled WGS sequence"/>
</dbReference>
<sequence>MIKVSDLKVKDIINIVDGKRLGYIKDIELNLAAGRIHSLILPGTTKFMGIFGRCDDVAIAWNQIKKVGADVILVEVQSFSELRNQEPPEDLDAPY</sequence>
<name>A0ABT1Y0X4_9FIRM</name>
<gene>
    <name evidence="2" type="ORF">NVS47_03090</name>
</gene>
<reference evidence="2 3" key="1">
    <citation type="submission" date="2022-08" db="EMBL/GenBank/DDBJ databases">
        <title>Proteogenomics of the novel Dehalobacterium formicoaceticum strain EZ94 highlights a key role of methyltransferases during anaerobic dichloromethane degradation.</title>
        <authorList>
            <person name="Wasmund K."/>
        </authorList>
    </citation>
    <scope>NUCLEOTIDE SEQUENCE [LARGE SCALE GENOMIC DNA]</scope>
    <source>
        <strain evidence="2 3">EZ94</strain>
    </source>
</reference>
<dbReference type="Pfam" id="PF05239">
    <property type="entry name" value="PRC"/>
    <property type="match status" value="1"/>
</dbReference>
<dbReference type="SUPFAM" id="SSF50346">
    <property type="entry name" value="PRC-barrel domain"/>
    <property type="match status" value="1"/>
</dbReference>
<dbReference type="Gene3D" id="2.30.30.240">
    <property type="entry name" value="PRC-barrel domain"/>
    <property type="match status" value="1"/>
</dbReference>
<accession>A0ABT1Y0X4</accession>
<feature type="domain" description="PRC-barrel" evidence="1">
    <location>
        <begin position="2"/>
        <end position="76"/>
    </location>
</feature>
<dbReference type="InterPro" id="IPR011033">
    <property type="entry name" value="PRC_barrel-like_sf"/>
</dbReference>
<dbReference type="EMBL" id="JANPWE010000001">
    <property type="protein sequence ID" value="MCR6544507.1"/>
    <property type="molecule type" value="Genomic_DNA"/>
</dbReference>
<organism evidence="2 3">
    <name type="scientific">Dehalobacterium formicoaceticum</name>
    <dbReference type="NCBI Taxonomy" id="51515"/>
    <lineage>
        <taxon>Bacteria</taxon>
        <taxon>Bacillati</taxon>
        <taxon>Bacillota</taxon>
        <taxon>Clostridia</taxon>
        <taxon>Eubacteriales</taxon>
        <taxon>Peptococcaceae</taxon>
        <taxon>Dehalobacterium</taxon>
    </lineage>
</organism>
<dbReference type="PANTHER" id="PTHR40061">
    <property type="entry name" value="SPORULATION PROTEIN YLMC-RELATED"/>
    <property type="match status" value="1"/>
</dbReference>
<evidence type="ECO:0000313" key="3">
    <source>
        <dbReference type="Proteomes" id="UP001524944"/>
    </source>
</evidence>
<dbReference type="InterPro" id="IPR014238">
    <property type="entry name" value="Spore_YlmC/YmxH"/>
</dbReference>
<protein>
    <submittedName>
        <fullName evidence="2">YlmC/YmxH family sporulation protein</fullName>
    </submittedName>
</protein>
<dbReference type="RefSeq" id="WP_089609969.1">
    <property type="nucleotide sequence ID" value="NZ_CP022121.1"/>
</dbReference>
<keyword evidence="3" id="KW-1185">Reference proteome</keyword>
<evidence type="ECO:0000259" key="1">
    <source>
        <dbReference type="Pfam" id="PF05239"/>
    </source>
</evidence>
<dbReference type="PANTHER" id="PTHR40061:SF1">
    <property type="entry name" value="SPORULATION PROTEIN YLMC-RELATED"/>
    <property type="match status" value="1"/>
</dbReference>
<dbReference type="NCBIfam" id="TIGR02888">
    <property type="entry name" value="spore_YlmC_YmxH"/>
    <property type="match status" value="1"/>
</dbReference>
<comment type="caution">
    <text evidence="2">The sequence shown here is derived from an EMBL/GenBank/DDBJ whole genome shotgun (WGS) entry which is preliminary data.</text>
</comment>